<evidence type="ECO:0000256" key="4">
    <source>
        <dbReference type="ARBA" id="ARBA00016377"/>
    </source>
</evidence>
<evidence type="ECO:0000313" key="9">
    <source>
        <dbReference type="EMBL" id="MSS17613.1"/>
    </source>
</evidence>
<comment type="cofactor">
    <cofactor evidence="2">
        <name>Mg(2+)</name>
        <dbReference type="ChEBI" id="CHEBI:18420"/>
    </cofactor>
</comment>
<evidence type="ECO:0000313" key="10">
    <source>
        <dbReference type="Proteomes" id="UP000483362"/>
    </source>
</evidence>
<reference evidence="9 10" key="1">
    <citation type="submission" date="2019-08" db="EMBL/GenBank/DDBJ databases">
        <title>In-depth cultivation of the pig gut microbiome towards novel bacterial diversity and tailored functional studies.</title>
        <authorList>
            <person name="Wylensek D."/>
            <person name="Hitch T.C.A."/>
            <person name="Clavel T."/>
        </authorList>
    </citation>
    <scope>NUCLEOTIDE SEQUENCE [LARGE SCALE GENOMIC DNA]</scope>
    <source>
        <strain evidence="9 10">Oil-RF-744-WCA-WT-10</strain>
    </source>
</reference>
<dbReference type="GO" id="GO:0016787">
    <property type="term" value="F:hydrolase activity"/>
    <property type="evidence" value="ECO:0007669"/>
    <property type="project" value="UniProtKB-KW"/>
</dbReference>
<comment type="caution">
    <text evidence="9">The sequence shown here is derived from an EMBL/GenBank/DDBJ whole genome shotgun (WGS) entry which is preliminary data.</text>
</comment>
<feature type="domain" description="Nudix hydrolase" evidence="8">
    <location>
        <begin position="44"/>
        <end position="173"/>
    </location>
</feature>
<dbReference type="AlphaFoldDB" id="A0A6L5XE10"/>
<evidence type="ECO:0000256" key="7">
    <source>
        <dbReference type="ARBA" id="ARBA00032272"/>
    </source>
</evidence>
<keyword evidence="10" id="KW-1185">Reference proteome</keyword>
<evidence type="ECO:0000256" key="2">
    <source>
        <dbReference type="ARBA" id="ARBA00001946"/>
    </source>
</evidence>
<dbReference type="InterPro" id="IPR020084">
    <property type="entry name" value="NUDIX_hydrolase_CS"/>
</dbReference>
<dbReference type="GO" id="GO:0006753">
    <property type="term" value="P:nucleoside phosphate metabolic process"/>
    <property type="evidence" value="ECO:0007669"/>
    <property type="project" value="TreeGrafter"/>
</dbReference>
<dbReference type="Pfam" id="PF00293">
    <property type="entry name" value="NUDIX"/>
    <property type="match status" value="1"/>
</dbReference>
<gene>
    <name evidence="9" type="ORF">FYJ29_07570</name>
</gene>
<dbReference type="EMBL" id="VULT01000010">
    <property type="protein sequence ID" value="MSS17613.1"/>
    <property type="molecule type" value="Genomic_DNA"/>
</dbReference>
<organism evidence="9 10">
    <name type="scientific">Sodaliphilus pleomorphus</name>
    <dbReference type="NCBI Taxonomy" id="2606626"/>
    <lineage>
        <taxon>Bacteria</taxon>
        <taxon>Pseudomonadati</taxon>
        <taxon>Bacteroidota</taxon>
        <taxon>Bacteroidia</taxon>
        <taxon>Bacteroidales</taxon>
        <taxon>Muribaculaceae</taxon>
        <taxon>Sodaliphilus</taxon>
    </lineage>
</organism>
<dbReference type="Gene3D" id="3.90.79.10">
    <property type="entry name" value="Nucleoside Triphosphate Pyrophosphohydrolase"/>
    <property type="match status" value="1"/>
</dbReference>
<evidence type="ECO:0000259" key="8">
    <source>
        <dbReference type="PROSITE" id="PS51462"/>
    </source>
</evidence>
<protein>
    <recommendedName>
        <fullName evidence="4">GDP-mannose pyrophosphatase</fullName>
    </recommendedName>
    <alternativeName>
        <fullName evidence="6">GDP-mannose hydrolase</fullName>
    </alternativeName>
    <alternativeName>
        <fullName evidence="7">GDPMK</fullName>
    </alternativeName>
</protein>
<dbReference type="SUPFAM" id="SSF55811">
    <property type="entry name" value="Nudix"/>
    <property type="match status" value="1"/>
</dbReference>
<proteinExistence type="inferred from homology"/>
<dbReference type="InterPro" id="IPR000086">
    <property type="entry name" value="NUDIX_hydrolase_dom"/>
</dbReference>
<dbReference type="InterPro" id="IPR015797">
    <property type="entry name" value="NUDIX_hydrolase-like_dom_sf"/>
</dbReference>
<comment type="similarity">
    <text evidence="3">Belongs to the Nudix hydrolase family. NudK subfamily.</text>
</comment>
<dbReference type="GO" id="GO:0019693">
    <property type="term" value="P:ribose phosphate metabolic process"/>
    <property type="evidence" value="ECO:0007669"/>
    <property type="project" value="TreeGrafter"/>
</dbReference>
<dbReference type="RefSeq" id="WP_154328550.1">
    <property type="nucleotide sequence ID" value="NZ_CP045696.1"/>
</dbReference>
<evidence type="ECO:0000256" key="5">
    <source>
        <dbReference type="ARBA" id="ARBA00022801"/>
    </source>
</evidence>
<dbReference type="PROSITE" id="PS00893">
    <property type="entry name" value="NUDIX_BOX"/>
    <property type="match status" value="1"/>
</dbReference>
<name>A0A6L5XE10_9BACT</name>
<evidence type="ECO:0000256" key="1">
    <source>
        <dbReference type="ARBA" id="ARBA00000847"/>
    </source>
</evidence>
<dbReference type="CDD" id="cd03424">
    <property type="entry name" value="NUDIX_ADPRase_Nudt5_UGPPase_Nudt14"/>
    <property type="match status" value="1"/>
</dbReference>
<dbReference type="GO" id="GO:0005829">
    <property type="term" value="C:cytosol"/>
    <property type="evidence" value="ECO:0007669"/>
    <property type="project" value="TreeGrafter"/>
</dbReference>
<evidence type="ECO:0000256" key="3">
    <source>
        <dbReference type="ARBA" id="ARBA00007275"/>
    </source>
</evidence>
<sequence length="184" mass="21138">MAKKIEKWKTLDTRYIIRRPWLTARVDRVQLPDGRINPEHYVLEYPDWVNVTAITAEGKFVFVRQYRHAFDDVFDELCAGVSEKGEQPVEAARRELLEETGYAGGEWTLTMTIGQNPSTCNNLTYCFLAQGVEKVGSQHLDASEDIEVVLKSEREVYDMLVADEMKQALMAAPLWRYFALKGKT</sequence>
<dbReference type="PANTHER" id="PTHR11839:SF18">
    <property type="entry name" value="NUDIX HYDROLASE DOMAIN-CONTAINING PROTEIN"/>
    <property type="match status" value="1"/>
</dbReference>
<dbReference type="PROSITE" id="PS51462">
    <property type="entry name" value="NUDIX"/>
    <property type="match status" value="1"/>
</dbReference>
<evidence type="ECO:0000256" key="6">
    <source>
        <dbReference type="ARBA" id="ARBA00032162"/>
    </source>
</evidence>
<comment type="catalytic activity">
    <reaction evidence="1">
        <text>GDP-alpha-D-mannose + H2O = alpha-D-mannose 1-phosphate + GMP + 2 H(+)</text>
        <dbReference type="Rhea" id="RHEA:27978"/>
        <dbReference type="ChEBI" id="CHEBI:15377"/>
        <dbReference type="ChEBI" id="CHEBI:15378"/>
        <dbReference type="ChEBI" id="CHEBI:57527"/>
        <dbReference type="ChEBI" id="CHEBI:58115"/>
        <dbReference type="ChEBI" id="CHEBI:58409"/>
    </reaction>
</comment>
<dbReference type="PANTHER" id="PTHR11839">
    <property type="entry name" value="UDP/ADP-SUGAR PYROPHOSPHATASE"/>
    <property type="match status" value="1"/>
</dbReference>
<keyword evidence="5 9" id="KW-0378">Hydrolase</keyword>
<accession>A0A6L5XE10</accession>
<dbReference type="Proteomes" id="UP000483362">
    <property type="component" value="Unassembled WGS sequence"/>
</dbReference>